<dbReference type="InterPro" id="IPR036318">
    <property type="entry name" value="FAD-bd_PCMH-like_sf"/>
</dbReference>
<dbReference type="Gene3D" id="3.30.465.10">
    <property type="match status" value="1"/>
</dbReference>
<dbReference type="Proteomes" id="UP001596084">
    <property type="component" value="Unassembled WGS sequence"/>
</dbReference>
<dbReference type="InterPro" id="IPR012256">
    <property type="entry name" value="D_lactate_DH"/>
</dbReference>
<feature type="domain" description="FAD-binding PCMH-type" evidence="7">
    <location>
        <begin position="46"/>
        <end position="227"/>
    </location>
</feature>
<dbReference type="InterPro" id="IPR016167">
    <property type="entry name" value="FAD-bd_PCMH_sub1"/>
</dbReference>
<evidence type="ECO:0000313" key="9">
    <source>
        <dbReference type="Proteomes" id="UP001596084"/>
    </source>
</evidence>
<dbReference type="PANTHER" id="PTHR43716:SF1">
    <property type="entry name" value="D-2-HYDROXYGLUTARATE DEHYDROGENASE, MITOCHONDRIAL"/>
    <property type="match status" value="1"/>
</dbReference>
<dbReference type="InterPro" id="IPR016173">
    <property type="entry name" value="D-lactate_DH_C-sub2"/>
</dbReference>
<dbReference type="PIRSF" id="PIRSF000101">
    <property type="entry name" value="D-lactate_dh"/>
    <property type="match status" value="1"/>
</dbReference>
<evidence type="ECO:0000259" key="7">
    <source>
        <dbReference type="PROSITE" id="PS51387"/>
    </source>
</evidence>
<keyword evidence="4 5" id="KW-0560">Oxidoreductase</keyword>
<gene>
    <name evidence="5 8" type="primary">dld</name>
    <name evidence="8" type="ORF">ACFPP7_17615</name>
</gene>
<dbReference type="InterPro" id="IPR051264">
    <property type="entry name" value="FAD-oxidored/transferase_4"/>
</dbReference>
<comment type="catalytic activity">
    <reaction evidence="5 6">
        <text>(R)-lactate + a quinone = a quinol + pyruvate</text>
        <dbReference type="Rhea" id="RHEA:51468"/>
        <dbReference type="ChEBI" id="CHEBI:15361"/>
        <dbReference type="ChEBI" id="CHEBI:16004"/>
        <dbReference type="ChEBI" id="CHEBI:24646"/>
        <dbReference type="ChEBI" id="CHEBI:132124"/>
        <dbReference type="EC" id="1.1.5.12"/>
    </reaction>
</comment>
<accession>A0ABW0QCS6</accession>
<dbReference type="InterPro" id="IPR016169">
    <property type="entry name" value="FAD-bd_PCMH_sub2"/>
</dbReference>
<proteinExistence type="inferred from homology"/>
<dbReference type="NCBIfam" id="NF008387">
    <property type="entry name" value="PRK11183.1"/>
    <property type="match status" value="1"/>
</dbReference>
<dbReference type="InterPro" id="IPR015409">
    <property type="entry name" value="Lactate_DH_C"/>
</dbReference>
<keyword evidence="5 6" id="KW-0874">Quinone</keyword>
<protein>
    <recommendedName>
        <fullName evidence="5">Quinone-dependent D-lactate dehydrogenase</fullName>
        <ecNumber evidence="5">1.1.5.12</ecNumber>
    </recommendedName>
    <alternativeName>
        <fullName evidence="5">D-lactate dehydrogenase</fullName>
        <shortName evidence="5">D-LDH</shortName>
    </alternativeName>
</protein>
<dbReference type="Pfam" id="PF01565">
    <property type="entry name" value="FAD_binding_4"/>
    <property type="match status" value="1"/>
</dbReference>
<evidence type="ECO:0000256" key="3">
    <source>
        <dbReference type="ARBA" id="ARBA00022827"/>
    </source>
</evidence>
<sequence length="576" mass="63944">MQIPSHSDRSSEDVAFIDRLREIVGPRNVLTDRRRSQRYRRGFRSGEGEALAVVFPRRLLEQWQVLQACVTAGKAVVMQAANTGLTEGSTPHGRPDECGRDVVVISTLLMNTIRVIGQGRQVICFPGATLHRLERLLKPYGREPHSEIGSSCIGASVIGGICNNSGGMLVRRGPAYTEVALFARVDASGTLQLVNHLGVRLGDTPEAILMRLDMGDYTEADIENAADREASCTDYKVRVRDVDAATPARFNADPARLYEASGSAGKLAVFAVRLDTFEADAQSQVFCIGVHEPALLTELRRCLLAPGVELPVACEYMHRDIFDLSARYAKDMFAVIERFGTDAMPRIFAWKSHVDRLCGRLKFLPEHPADRISQVLGQLLPEHLPPRLRALRDRYEHLLLLKVAGRGIGQTQQLLERLLADPDDGGWFASTPEEGDKAFLHRFVAGGAAIRFKAVHGDEVEGVFSLDFALPRNTRDWVEHLPDDVARQLAGRYCYGHFLCHVFHHDYIVKKGADLKALKERVLELIAAKGGEYPAEHNVGHLYTAKPALAAFYRETDPTNSFNPGVGRMSKRKFYA</sequence>
<reference evidence="9" key="1">
    <citation type="journal article" date="2019" name="Int. J. Syst. Evol. Microbiol.">
        <title>The Global Catalogue of Microorganisms (GCM) 10K type strain sequencing project: providing services to taxonomists for standard genome sequencing and annotation.</title>
        <authorList>
            <consortium name="The Broad Institute Genomics Platform"/>
            <consortium name="The Broad Institute Genome Sequencing Center for Infectious Disease"/>
            <person name="Wu L."/>
            <person name="Ma J."/>
        </authorList>
    </citation>
    <scope>NUCLEOTIDE SEQUENCE [LARGE SCALE GENOMIC DNA]</scope>
    <source>
        <strain evidence="9">CGMCC 4.7277</strain>
    </source>
</reference>
<keyword evidence="9" id="KW-1185">Reference proteome</keyword>
<evidence type="ECO:0000256" key="4">
    <source>
        <dbReference type="ARBA" id="ARBA00023002"/>
    </source>
</evidence>
<dbReference type="GO" id="GO:0008720">
    <property type="term" value="F:D-lactate dehydrogenase (NAD+) activity"/>
    <property type="evidence" value="ECO:0007669"/>
    <property type="project" value="UniProtKB-EC"/>
</dbReference>
<evidence type="ECO:0000313" key="8">
    <source>
        <dbReference type="EMBL" id="MFC5522711.1"/>
    </source>
</evidence>
<keyword evidence="3 5" id="KW-0274">FAD</keyword>
<dbReference type="Gene3D" id="3.30.70.610">
    <property type="entry name" value="D-lactate dehydrogenase, cap domain, subdomain 1"/>
    <property type="match status" value="2"/>
</dbReference>
<dbReference type="InterPro" id="IPR006094">
    <property type="entry name" value="Oxid_FAD_bind_N"/>
</dbReference>
<organism evidence="8 9">
    <name type="scientific">Polaromonas jejuensis</name>
    <dbReference type="NCBI Taxonomy" id="457502"/>
    <lineage>
        <taxon>Bacteria</taxon>
        <taxon>Pseudomonadati</taxon>
        <taxon>Pseudomonadota</taxon>
        <taxon>Betaproteobacteria</taxon>
        <taxon>Burkholderiales</taxon>
        <taxon>Comamonadaceae</taxon>
        <taxon>Polaromonas</taxon>
    </lineage>
</organism>
<feature type="binding site" evidence="5">
    <location>
        <position position="149"/>
    </location>
    <ligand>
        <name>FAD</name>
        <dbReference type="ChEBI" id="CHEBI:57692"/>
    </ligand>
</feature>
<evidence type="ECO:0000256" key="2">
    <source>
        <dbReference type="ARBA" id="ARBA00022630"/>
    </source>
</evidence>
<evidence type="ECO:0000256" key="5">
    <source>
        <dbReference type="HAMAP-Rule" id="MF_02092"/>
    </source>
</evidence>
<comment type="caution">
    <text evidence="8">The sequence shown here is derived from an EMBL/GenBank/DDBJ whole genome shotgun (WGS) entry which is preliminary data.</text>
</comment>
<dbReference type="SUPFAM" id="SSF56176">
    <property type="entry name" value="FAD-binding/transporter-associated domain-like"/>
    <property type="match status" value="1"/>
</dbReference>
<feature type="binding site" evidence="5">
    <location>
        <position position="156"/>
    </location>
    <ligand>
        <name>FAD</name>
        <dbReference type="ChEBI" id="CHEBI:57692"/>
    </ligand>
</feature>
<feature type="binding site" evidence="5">
    <location>
        <position position="166"/>
    </location>
    <ligand>
        <name>FAD</name>
        <dbReference type="ChEBI" id="CHEBI:57692"/>
    </ligand>
</feature>
<comment type="function">
    <text evidence="5 6">Catalyzes the oxidation of D-lactate to pyruvate.</text>
</comment>
<comment type="similarity">
    <text evidence="5">Belongs to the quinone-dependent D-lactate dehydrogenase family.</text>
</comment>
<dbReference type="EC" id="1.1.5.12" evidence="5"/>
<comment type="subcellular location">
    <subcellularLocation>
        <location evidence="5">Cell inner membrane</location>
        <topology evidence="5">Peripheral membrane protein</topology>
        <orientation evidence="5">Cytoplasmic side</orientation>
    </subcellularLocation>
</comment>
<dbReference type="InterPro" id="IPR016166">
    <property type="entry name" value="FAD-bd_PCMH"/>
</dbReference>
<keyword evidence="5" id="KW-1003">Cell membrane</keyword>
<comment type="cofactor">
    <cofactor evidence="1 5 6">
        <name>FAD</name>
        <dbReference type="ChEBI" id="CHEBI:57692"/>
    </cofactor>
</comment>
<dbReference type="Pfam" id="PF09330">
    <property type="entry name" value="Lact-deh-memb"/>
    <property type="match status" value="1"/>
</dbReference>
<evidence type="ECO:0000256" key="1">
    <source>
        <dbReference type="ARBA" id="ARBA00001974"/>
    </source>
</evidence>
<dbReference type="PROSITE" id="PS51387">
    <property type="entry name" value="FAD_PCMH"/>
    <property type="match status" value="1"/>
</dbReference>
<feature type="binding site" evidence="5">
    <location>
        <begin position="88"/>
        <end position="89"/>
    </location>
    <ligand>
        <name>FAD</name>
        <dbReference type="ChEBI" id="CHEBI:57692"/>
    </ligand>
</feature>
<dbReference type="InterPro" id="IPR016172">
    <property type="entry name" value="D-lactate_DH_C-sub1"/>
</dbReference>
<keyword evidence="5" id="KW-0997">Cell inner membrane</keyword>
<feature type="binding site" evidence="5">
    <location>
        <begin position="80"/>
        <end position="84"/>
    </location>
    <ligand>
        <name>FAD</name>
        <dbReference type="ChEBI" id="CHEBI:57692"/>
    </ligand>
</feature>
<dbReference type="PANTHER" id="PTHR43716">
    <property type="entry name" value="D-2-HYDROXYGLUTARATE DEHYDROGENASE, MITOCHONDRIAL"/>
    <property type="match status" value="1"/>
</dbReference>
<name>A0ABW0QCS6_9BURK</name>
<dbReference type="EMBL" id="JBHSMX010000056">
    <property type="protein sequence ID" value="MFC5522711.1"/>
    <property type="molecule type" value="Genomic_DNA"/>
</dbReference>
<dbReference type="InterPro" id="IPR016164">
    <property type="entry name" value="FAD-linked_Oxase-like_C"/>
</dbReference>
<dbReference type="HAMAP" id="MF_02092">
    <property type="entry name" value="DLDH_Dld"/>
    <property type="match status" value="1"/>
</dbReference>
<keyword evidence="2 5" id="KW-0285">Flavoprotein</keyword>
<keyword evidence="5" id="KW-0472">Membrane</keyword>
<dbReference type="Gene3D" id="3.30.1370.20">
    <property type="entry name" value="D-lactate dehydrogenase, cap domain, subdomain 2"/>
    <property type="match status" value="1"/>
</dbReference>
<dbReference type="SUPFAM" id="SSF55103">
    <property type="entry name" value="FAD-linked oxidases, C-terminal domain"/>
    <property type="match status" value="1"/>
</dbReference>
<evidence type="ECO:0000256" key="6">
    <source>
        <dbReference type="PIRNR" id="PIRNR000101"/>
    </source>
</evidence>
<feature type="binding site" evidence="5">
    <location>
        <position position="269"/>
    </location>
    <ligand>
        <name>FAD</name>
        <dbReference type="ChEBI" id="CHEBI:57692"/>
    </ligand>
</feature>
<dbReference type="Gene3D" id="3.30.43.10">
    <property type="entry name" value="Uridine Diphospho-n-acetylenolpyruvylglucosamine Reductase, domain 2"/>
    <property type="match status" value="1"/>
</dbReference>
<dbReference type="RefSeq" id="WP_068835751.1">
    <property type="nucleotide sequence ID" value="NZ_JBHSMX010000056.1"/>
</dbReference>